<dbReference type="GO" id="GO:0045252">
    <property type="term" value="C:oxoglutarate dehydrogenase complex"/>
    <property type="evidence" value="ECO:0007669"/>
    <property type="project" value="TreeGrafter"/>
</dbReference>
<dbReference type="STRING" id="300112.A0A4S2KYN9"/>
<dbReference type="SMART" id="SM00861">
    <property type="entry name" value="Transket_pyr"/>
    <property type="match status" value="1"/>
</dbReference>
<comment type="caution">
    <text evidence="12">The sequence shown here is derived from an EMBL/GenBank/DDBJ whole genome shotgun (WGS) entry which is preliminary data.</text>
</comment>
<comment type="similarity">
    <text evidence="2">Belongs to the alpha-ketoglutarate dehydrogenase family.</text>
</comment>
<dbReference type="GO" id="GO:0030976">
    <property type="term" value="F:thiamine pyrophosphate binding"/>
    <property type="evidence" value="ECO:0007669"/>
    <property type="project" value="InterPro"/>
</dbReference>
<dbReference type="SUPFAM" id="SSF52518">
    <property type="entry name" value="Thiamin diphosphate-binding fold (THDP-binding)"/>
    <property type="match status" value="2"/>
</dbReference>
<reference evidence="12 13" key="1">
    <citation type="journal article" date="2019" name="Philos. Trans. R. Soc. Lond., B, Biol. Sci.">
        <title>Ant behaviour and brain gene expression of defending hosts depend on the ecological success of the intruding social parasite.</title>
        <authorList>
            <person name="Kaur R."/>
            <person name="Stoldt M."/>
            <person name="Jongepier E."/>
            <person name="Feldmeyer B."/>
            <person name="Menzel F."/>
            <person name="Bornberg-Bauer E."/>
            <person name="Foitzik S."/>
        </authorList>
    </citation>
    <scope>NUCLEOTIDE SEQUENCE [LARGE SCALE GENOMIC DNA]</scope>
    <source>
        <tissue evidence="12">Whole body</tissue>
    </source>
</reference>
<organism evidence="12 13">
    <name type="scientific">Temnothorax longispinosus</name>
    <dbReference type="NCBI Taxonomy" id="300112"/>
    <lineage>
        <taxon>Eukaryota</taxon>
        <taxon>Metazoa</taxon>
        <taxon>Ecdysozoa</taxon>
        <taxon>Arthropoda</taxon>
        <taxon>Hexapoda</taxon>
        <taxon>Insecta</taxon>
        <taxon>Pterygota</taxon>
        <taxon>Neoptera</taxon>
        <taxon>Endopterygota</taxon>
        <taxon>Hymenoptera</taxon>
        <taxon>Apocrita</taxon>
        <taxon>Aculeata</taxon>
        <taxon>Formicoidea</taxon>
        <taxon>Formicidae</taxon>
        <taxon>Myrmicinae</taxon>
        <taxon>Temnothorax</taxon>
    </lineage>
</organism>
<dbReference type="InterPro" id="IPR029061">
    <property type="entry name" value="THDP-binding"/>
</dbReference>
<dbReference type="PANTHER" id="PTHR23152:SF4">
    <property type="entry name" value="2-OXOADIPATE DEHYDROGENASE COMPLEX COMPONENT E1"/>
    <property type="match status" value="1"/>
</dbReference>
<dbReference type="Gene3D" id="1.10.287.1150">
    <property type="entry name" value="TPP helical domain"/>
    <property type="match status" value="1"/>
</dbReference>
<dbReference type="Pfam" id="PF00676">
    <property type="entry name" value="E1_dh"/>
    <property type="match status" value="1"/>
</dbReference>
<evidence type="ECO:0000256" key="4">
    <source>
        <dbReference type="ARBA" id="ARBA00022946"/>
    </source>
</evidence>
<keyword evidence="13" id="KW-1185">Reference proteome</keyword>
<dbReference type="Proteomes" id="UP000310200">
    <property type="component" value="Unassembled WGS sequence"/>
</dbReference>
<dbReference type="Gene3D" id="3.40.50.11610">
    <property type="entry name" value="Multifunctional 2-oxoglutarate metabolism enzyme, C-terminal domain"/>
    <property type="match status" value="1"/>
</dbReference>
<comment type="function">
    <text evidence="7">The 2-oxoglutarate dehydrogenase complex catalyzes the overall conversion of 2-oxoglutarate to succinyl-CoA and CO(2). It contains multiple copies of three enzymatic components: 2-oxoglutarate dehydrogenase (E1), dihydrolipoamide succinyltransferase (E2) and lipoamide dehydrogenase (E3).</text>
</comment>
<evidence type="ECO:0000256" key="3">
    <source>
        <dbReference type="ARBA" id="ARBA00012280"/>
    </source>
</evidence>
<sequence>MYAKAQRYRSAQSVVSRLYRQFIHYLNPSWKSPKCRPITEQFYKNNPTRCKHDGDNGDRKDNVLNMINNQYLDHIYKAWLEDRKSVSSSWDSYFKLIHAKSPKDSRAKPSSIRVSSSSKLMTSNLEGGQSGKTGPSFPKESVREKSDSQMQGDQYIIGALDINATIRAYQARGHLIADTDPLGIQNPESAKLQGTANLPPAIVVRQHLKGMTEADMNREFPLASLTVIGGDKRSLPLREILTRLNKIYCGHLGLEYTYIHDLNMLDWLREKFEIPGAWELPAEHRKWAWMNIMRAVSFENFLAKKYGTEKRFGLEGCESFIPAMAECMETSALNGVGTIVIGMAHRGRLNTLANICSKPMSQLFTQFNPIALEGFGSGDVKYHLGTHSEKLLERTKKKVLLAIMANSSHLEAIDPVIVGRVRAEQVEKGDSKHGKKSLAILVHGDAAFAGQGVVYETMHLTNLPEYTTGGVIHIVINNQIGFTTDPRYSRSSAHCTDVARVVNAPIFHIHADDPDLATYCSKVASEYRATFHNDVVLDIVGYRRNGHNEMDEPMLTQPLMYKRIKNHPSVLSIYTDKLLKEGVITEAFAKEEIEKYVSHCEEEFRKAQTISSMQMSDWHDLPWTEFFSNQTPKNKIPPTGIDIATIKTICSAISTPPKDIEAHVQVLRAMDRRAKLMESRQVDWAMGECLAFLSLLKEGHHVRLSGQDVERGTFTQRIHIIHDQSRDKLYKNILRDVFPRQALYTVTNSSLSEYGVCGFELGYSAYNHNTLTLWEAQFGDFANTCQVILDCLLCSGQAKWGRQVGLVLLLPHGLEAQGPEHSSARLERFLQLCDDEGTHVPGTEPGTPTGETVEQIMTRQLFEINWIVCNPTTPANLFHLLRRQILMPFRKPLVIMTPKSLLRHPMAISNFEEMGPGTSFKHIIPDPSANPGIVKKVLLCTGKVYYDLIVERQERQLEDKIAIIRIEQLCPFPYHLFAAEMAKYPRAKIMWLQEEHRNQGAYCYVRDRIALALGIPLEDIKYGGRSASAAPATGSKIIYKNEHDSMMAIAMKIDD</sequence>
<evidence type="ECO:0000256" key="6">
    <source>
        <dbReference type="ARBA" id="ARBA00023052"/>
    </source>
</evidence>
<dbReference type="NCBIfam" id="TIGR00239">
    <property type="entry name" value="2oxo_dh_E1"/>
    <property type="match status" value="1"/>
</dbReference>
<dbReference type="InterPro" id="IPR005475">
    <property type="entry name" value="Transketolase-like_Pyr-bd"/>
</dbReference>
<evidence type="ECO:0000313" key="13">
    <source>
        <dbReference type="Proteomes" id="UP000310200"/>
    </source>
</evidence>
<evidence type="ECO:0000256" key="8">
    <source>
        <dbReference type="ARBA" id="ARBA00040267"/>
    </source>
</evidence>
<evidence type="ECO:0000259" key="11">
    <source>
        <dbReference type="SMART" id="SM00861"/>
    </source>
</evidence>
<evidence type="ECO:0000256" key="10">
    <source>
        <dbReference type="SAM" id="MobiDB-lite"/>
    </source>
</evidence>
<protein>
    <recommendedName>
        <fullName evidence="8">2-oxoglutarate dehydrogenase, mitochondrial</fullName>
        <ecNumber evidence="3">1.2.4.2</ecNumber>
    </recommendedName>
    <alternativeName>
        <fullName evidence="9">2-oxoglutarate dehydrogenase complex component E1</fullName>
    </alternativeName>
</protein>
<dbReference type="InterPro" id="IPR042179">
    <property type="entry name" value="KGD_C_sf"/>
</dbReference>
<feature type="domain" description="Transketolase-like pyrimidine-binding" evidence="11">
    <location>
        <begin position="682"/>
        <end position="904"/>
    </location>
</feature>
<dbReference type="Pfam" id="PF16078">
    <property type="entry name" value="2-oxogl_dehyd_N"/>
    <property type="match status" value="1"/>
</dbReference>
<evidence type="ECO:0000256" key="2">
    <source>
        <dbReference type="ARBA" id="ARBA00006936"/>
    </source>
</evidence>
<evidence type="ECO:0000256" key="7">
    <source>
        <dbReference type="ARBA" id="ARBA00037426"/>
    </source>
</evidence>
<dbReference type="InterPro" id="IPR001017">
    <property type="entry name" value="DH_E1"/>
</dbReference>
<dbReference type="EC" id="1.2.4.2" evidence="3"/>
<dbReference type="PIRSF" id="PIRSF000157">
    <property type="entry name" value="Oxoglu_dh_E1"/>
    <property type="match status" value="1"/>
</dbReference>
<dbReference type="GO" id="GO:0006099">
    <property type="term" value="P:tricarboxylic acid cycle"/>
    <property type="evidence" value="ECO:0007669"/>
    <property type="project" value="TreeGrafter"/>
</dbReference>
<dbReference type="InterPro" id="IPR031717">
    <property type="entry name" value="ODO-1/KGD_C"/>
</dbReference>
<keyword evidence="5" id="KW-0560">Oxidoreductase</keyword>
<dbReference type="Pfam" id="PF02779">
    <property type="entry name" value="Transket_pyr"/>
    <property type="match status" value="1"/>
</dbReference>
<dbReference type="CDD" id="cd02016">
    <property type="entry name" value="TPP_E1_OGDC_like"/>
    <property type="match status" value="1"/>
</dbReference>
<evidence type="ECO:0000313" key="12">
    <source>
        <dbReference type="EMBL" id="TGZ53359.1"/>
    </source>
</evidence>
<dbReference type="InterPro" id="IPR011603">
    <property type="entry name" value="2oxoglutarate_DH_E1"/>
</dbReference>
<feature type="compositionally biased region" description="Low complexity" evidence="10">
    <location>
        <begin position="108"/>
        <end position="119"/>
    </location>
</feature>
<evidence type="ECO:0000256" key="9">
    <source>
        <dbReference type="ARBA" id="ARBA00042984"/>
    </source>
</evidence>
<feature type="region of interest" description="Disordered" evidence="10">
    <location>
        <begin position="103"/>
        <end position="150"/>
    </location>
</feature>
<dbReference type="Gene3D" id="3.40.50.970">
    <property type="match status" value="1"/>
</dbReference>
<accession>A0A4S2KYN9</accession>
<dbReference type="AlphaFoldDB" id="A0A4S2KYN9"/>
<dbReference type="PANTHER" id="PTHR23152">
    <property type="entry name" value="2-OXOGLUTARATE DEHYDROGENASE"/>
    <property type="match status" value="1"/>
</dbReference>
<dbReference type="GO" id="GO:0005739">
    <property type="term" value="C:mitochondrion"/>
    <property type="evidence" value="ECO:0007669"/>
    <property type="project" value="TreeGrafter"/>
</dbReference>
<dbReference type="InterPro" id="IPR032106">
    <property type="entry name" value="2-oxogl_dehyd_N"/>
</dbReference>
<dbReference type="Gene3D" id="3.40.50.12470">
    <property type="match status" value="1"/>
</dbReference>
<keyword evidence="6" id="KW-0786">Thiamine pyrophosphate</keyword>
<evidence type="ECO:0000256" key="5">
    <source>
        <dbReference type="ARBA" id="ARBA00023002"/>
    </source>
</evidence>
<dbReference type="EMBL" id="QBLH01001040">
    <property type="protein sequence ID" value="TGZ53359.1"/>
    <property type="molecule type" value="Genomic_DNA"/>
</dbReference>
<evidence type="ECO:0000256" key="1">
    <source>
        <dbReference type="ARBA" id="ARBA00001964"/>
    </source>
</evidence>
<gene>
    <name evidence="12" type="ORF">DBV15_01461</name>
</gene>
<dbReference type="Pfam" id="PF16870">
    <property type="entry name" value="OxoGdeHyase_C"/>
    <property type="match status" value="1"/>
</dbReference>
<dbReference type="NCBIfam" id="NF006914">
    <property type="entry name" value="PRK09404.1"/>
    <property type="match status" value="1"/>
</dbReference>
<proteinExistence type="inferred from homology"/>
<keyword evidence="4" id="KW-0809">Transit peptide</keyword>
<name>A0A4S2KYN9_9HYME</name>
<dbReference type="GO" id="GO:0004591">
    <property type="term" value="F:oxoglutarate dehydrogenase (succinyl-transferring) activity"/>
    <property type="evidence" value="ECO:0007669"/>
    <property type="project" value="UniProtKB-EC"/>
</dbReference>
<comment type="cofactor">
    <cofactor evidence="1">
        <name>thiamine diphosphate</name>
        <dbReference type="ChEBI" id="CHEBI:58937"/>
    </cofactor>
</comment>